<accession>A0A3S2PS32</accession>
<dbReference type="AlphaFoldDB" id="A0A3S2PS32"/>
<dbReference type="Pfam" id="PF15328">
    <property type="entry name" value="GCOM2"/>
    <property type="match status" value="2"/>
</dbReference>
<dbReference type="InterPro" id="IPR051375">
    <property type="entry name" value="Tuftelin_GRINL1A/MYZAP/CCD68"/>
</dbReference>
<dbReference type="GO" id="GO:0006368">
    <property type="term" value="P:transcription elongation by RNA polymerase II"/>
    <property type="evidence" value="ECO:0007669"/>
    <property type="project" value="InterPro"/>
</dbReference>
<dbReference type="GO" id="GO:0003711">
    <property type="term" value="F:transcription elongation factor activity"/>
    <property type="evidence" value="ECO:0007669"/>
    <property type="project" value="InterPro"/>
</dbReference>
<feature type="compositionally biased region" description="Basic and acidic residues" evidence="1">
    <location>
        <begin position="209"/>
        <end position="222"/>
    </location>
</feature>
<feature type="compositionally biased region" description="Polar residues" evidence="1">
    <location>
        <begin position="89"/>
        <end position="101"/>
    </location>
</feature>
<dbReference type="PANTHER" id="PTHR23171">
    <property type="entry name" value="GDOWN1"/>
    <property type="match status" value="1"/>
</dbReference>
<organism evidence="2 3">
    <name type="scientific">Oryzias javanicus</name>
    <name type="common">Javanese ricefish</name>
    <name type="synonym">Aplocheilus javanicus</name>
    <dbReference type="NCBI Taxonomy" id="123683"/>
    <lineage>
        <taxon>Eukaryota</taxon>
        <taxon>Metazoa</taxon>
        <taxon>Chordata</taxon>
        <taxon>Craniata</taxon>
        <taxon>Vertebrata</taxon>
        <taxon>Euteleostomi</taxon>
        <taxon>Actinopterygii</taxon>
        <taxon>Neopterygii</taxon>
        <taxon>Teleostei</taxon>
        <taxon>Neoteleostei</taxon>
        <taxon>Acanthomorphata</taxon>
        <taxon>Ovalentaria</taxon>
        <taxon>Atherinomorphae</taxon>
        <taxon>Beloniformes</taxon>
        <taxon>Adrianichthyidae</taxon>
        <taxon>Oryziinae</taxon>
        <taxon>Oryzias</taxon>
    </lineage>
</organism>
<dbReference type="GO" id="GO:0035556">
    <property type="term" value="P:intracellular signal transduction"/>
    <property type="evidence" value="ECO:0007669"/>
    <property type="project" value="TreeGrafter"/>
</dbReference>
<reference evidence="2 3" key="2">
    <citation type="submission" date="2019-01" db="EMBL/GenBank/DDBJ databases">
        <title>A chromosome length genome reference of the Java medaka (oryzias javanicus).</title>
        <authorList>
            <person name="Herpin A."/>
            <person name="Takehana Y."/>
            <person name="Naruse K."/>
            <person name="Ansai S."/>
            <person name="Kawaguchi M."/>
        </authorList>
    </citation>
    <scope>NUCLEOTIDE SEQUENCE [LARGE SCALE GENOMIC DNA]</scope>
    <source>
        <strain evidence="2">RS831</strain>
        <tissue evidence="2">Whole body</tissue>
    </source>
</reference>
<feature type="region of interest" description="Disordered" evidence="1">
    <location>
        <begin position="64"/>
        <end position="227"/>
    </location>
</feature>
<gene>
    <name evidence="2" type="ORF">OJAV_G00023160</name>
</gene>
<dbReference type="EMBL" id="CM012439">
    <property type="protein sequence ID" value="RVE74595.1"/>
    <property type="molecule type" value="Genomic_DNA"/>
</dbReference>
<protein>
    <recommendedName>
        <fullName evidence="4">RNA polymerase II subunit M</fullName>
    </recommendedName>
</protein>
<dbReference type="GO" id="GO:0005634">
    <property type="term" value="C:nucleus"/>
    <property type="evidence" value="ECO:0007669"/>
    <property type="project" value="InterPro"/>
</dbReference>
<evidence type="ECO:0000313" key="2">
    <source>
        <dbReference type="EMBL" id="RVE74595.1"/>
    </source>
</evidence>
<evidence type="ECO:0000313" key="3">
    <source>
        <dbReference type="Proteomes" id="UP000283210"/>
    </source>
</evidence>
<proteinExistence type="predicted"/>
<dbReference type="PANTHER" id="PTHR23171:SF4">
    <property type="entry name" value="TUFTELIN"/>
    <property type="match status" value="1"/>
</dbReference>
<feature type="compositionally biased region" description="Basic and acidic residues" evidence="1">
    <location>
        <begin position="64"/>
        <end position="88"/>
    </location>
</feature>
<sequence length="301" mass="33963">MSSSWTEPQGKVGDLRNQSKEELRELLLKQEKILSNRRLLQTLPDRGKKVQDFAEKLRFAIEQRIEEERRRDQNQKREGEDSRERESTAKNTISGKQQDTSAAEHSHKSEDTDESELVEGLDRVQLSKSSTDKSKGQLKSRATTNYFLSKETQKKPHFVTVLDKGQSSSHAVEQKFKTNQLPNRNDVPPSESSPTGRSSGDALPLSAQARKEQDRKHLDDVTAAKLPPLRHNPAQLLTLEESAALLVEHTKIQQELRAKVAAQKLSEREQISMGVYTPDGGVMSAYREVHDEGAQLSSEED</sequence>
<dbReference type="PRINTS" id="PR02085">
    <property type="entry name" value="POLR2GRINL1"/>
</dbReference>
<dbReference type="Proteomes" id="UP000283210">
    <property type="component" value="Chromosome 3"/>
</dbReference>
<feature type="compositionally biased region" description="Polar residues" evidence="1">
    <location>
        <begin position="165"/>
        <end position="183"/>
    </location>
</feature>
<keyword evidence="3" id="KW-1185">Reference proteome</keyword>
<evidence type="ECO:0000256" key="1">
    <source>
        <dbReference type="SAM" id="MobiDB-lite"/>
    </source>
</evidence>
<dbReference type="OrthoDB" id="2408655at2759"/>
<reference evidence="2 3" key="1">
    <citation type="submission" date="2018-11" db="EMBL/GenBank/DDBJ databases">
        <authorList>
            <person name="Lopez-Roques C."/>
            <person name="Donnadieu C."/>
            <person name="Bouchez O."/>
            <person name="Klopp C."/>
            <person name="Cabau C."/>
            <person name="Zahm M."/>
        </authorList>
    </citation>
    <scope>NUCLEOTIDE SEQUENCE [LARGE SCALE GENOMIC DNA]</scope>
    <source>
        <strain evidence="2">RS831</strain>
        <tissue evidence="2">Whole body</tissue>
    </source>
</reference>
<dbReference type="InterPro" id="IPR026213">
    <property type="entry name" value="GRINL1"/>
</dbReference>
<evidence type="ECO:0008006" key="4">
    <source>
        <dbReference type="Google" id="ProtNLM"/>
    </source>
</evidence>
<name>A0A3S2PS32_ORYJA</name>